<keyword evidence="3" id="KW-1185">Reference proteome</keyword>
<feature type="domain" description="HTH cro/C1-type" evidence="1">
    <location>
        <begin position="19"/>
        <end position="75"/>
    </location>
</feature>
<dbReference type="EMBL" id="LT607409">
    <property type="protein sequence ID" value="SCE92484.1"/>
    <property type="molecule type" value="Genomic_DNA"/>
</dbReference>
<dbReference type="InterPro" id="IPR001387">
    <property type="entry name" value="Cro/C1-type_HTH"/>
</dbReference>
<evidence type="ECO:0000259" key="1">
    <source>
        <dbReference type="PROSITE" id="PS50943"/>
    </source>
</evidence>
<dbReference type="GO" id="GO:0003677">
    <property type="term" value="F:DNA binding"/>
    <property type="evidence" value="ECO:0007669"/>
    <property type="project" value="InterPro"/>
</dbReference>
<dbReference type="Gene3D" id="1.10.260.40">
    <property type="entry name" value="lambda repressor-like DNA-binding domains"/>
    <property type="match status" value="1"/>
</dbReference>
<proteinExistence type="predicted"/>
<dbReference type="Proteomes" id="UP000198224">
    <property type="component" value="Chromosome I"/>
</dbReference>
<dbReference type="RefSeq" id="WP_088987836.1">
    <property type="nucleotide sequence ID" value="NZ_LT607409.1"/>
</dbReference>
<dbReference type="Pfam" id="PF13560">
    <property type="entry name" value="HTH_31"/>
    <property type="match status" value="1"/>
</dbReference>
<organism evidence="2 3">
    <name type="scientific">Micromonospora chokoriensis</name>
    <dbReference type="NCBI Taxonomy" id="356851"/>
    <lineage>
        <taxon>Bacteria</taxon>
        <taxon>Bacillati</taxon>
        <taxon>Actinomycetota</taxon>
        <taxon>Actinomycetes</taxon>
        <taxon>Micromonosporales</taxon>
        <taxon>Micromonosporaceae</taxon>
        <taxon>Micromonospora</taxon>
    </lineage>
</organism>
<accession>A0A1C4W8H5</accession>
<dbReference type="CDD" id="cd00093">
    <property type="entry name" value="HTH_XRE"/>
    <property type="match status" value="1"/>
</dbReference>
<dbReference type="SUPFAM" id="SSF47413">
    <property type="entry name" value="lambda repressor-like DNA-binding domains"/>
    <property type="match status" value="1"/>
</dbReference>
<sequence length="295" mass="32761">MTDETSGSTVPRRQLGRLLTQLREEASVTLDAAAEALDCSRQKVWRIEKGLVPVRVVDARAMCALYRVPAAMGEIVAGLAKETRAKGWWHSYGDVVPSWFSLYVGLESSASGLRQYDAELIPGLLQTREYAAELFRRKNPTMTADEREKLVEVRLQRQGILVRRLPTAPTLRVVLSEAVLRRTIPDRRAMTQQLRHLLDVAALPTVSLRVLPLAAGPPLASETGTFVLLDFPQAFGRASTEPTTVYLENITGALYLDKPTEVAAFEHVWSDLETLASGEAESEKMITSIIEEHHD</sequence>
<dbReference type="AlphaFoldDB" id="A0A1C4W8H5"/>
<name>A0A1C4W8H5_9ACTN</name>
<dbReference type="Pfam" id="PF19054">
    <property type="entry name" value="DUF5753"/>
    <property type="match status" value="1"/>
</dbReference>
<gene>
    <name evidence="2" type="ORF">GA0070612_2236</name>
</gene>
<evidence type="ECO:0000313" key="2">
    <source>
        <dbReference type="EMBL" id="SCE92484.1"/>
    </source>
</evidence>
<dbReference type="InterPro" id="IPR043917">
    <property type="entry name" value="DUF5753"/>
</dbReference>
<dbReference type="PROSITE" id="PS50943">
    <property type="entry name" value="HTH_CROC1"/>
    <property type="match status" value="1"/>
</dbReference>
<dbReference type="InterPro" id="IPR010982">
    <property type="entry name" value="Lambda_DNA-bd_dom_sf"/>
</dbReference>
<protein>
    <submittedName>
        <fullName evidence="2">Helix-turn-helix domain-containing protein</fullName>
    </submittedName>
</protein>
<evidence type="ECO:0000313" key="3">
    <source>
        <dbReference type="Proteomes" id="UP000198224"/>
    </source>
</evidence>
<reference evidence="3" key="1">
    <citation type="submission" date="2016-06" db="EMBL/GenBank/DDBJ databases">
        <authorList>
            <person name="Varghese N."/>
            <person name="Submissions Spin"/>
        </authorList>
    </citation>
    <scope>NUCLEOTIDE SEQUENCE [LARGE SCALE GENOMIC DNA]</scope>
    <source>
        <strain evidence="3">DSM 45160</strain>
    </source>
</reference>